<dbReference type="InterPro" id="IPR025048">
    <property type="entry name" value="DUF3987"/>
</dbReference>
<dbReference type="Proteomes" id="UP000183063">
    <property type="component" value="Unassembled WGS sequence"/>
</dbReference>
<evidence type="ECO:0000313" key="4">
    <source>
        <dbReference type="Proteomes" id="UP000183063"/>
    </source>
</evidence>
<evidence type="ECO:0000313" key="2">
    <source>
        <dbReference type="EMBL" id="SEH78468.1"/>
    </source>
</evidence>
<evidence type="ECO:0000313" key="5">
    <source>
        <dbReference type="Proteomes" id="UP000198939"/>
    </source>
</evidence>
<evidence type="ECO:0000313" key="3">
    <source>
        <dbReference type="EMBL" id="SEN86118.1"/>
    </source>
</evidence>
<dbReference type="STRING" id="501024.RTCCBAU85039_2337"/>
<dbReference type="RefSeq" id="WP_167371557.1">
    <property type="nucleotide sequence ID" value="NZ_FNXB01000010.1"/>
</dbReference>
<reference evidence="2" key="3">
    <citation type="submission" date="2016-10" db="EMBL/GenBank/DDBJ databases">
        <authorList>
            <person name="de Groot N.N."/>
        </authorList>
    </citation>
    <scope>NUCLEOTIDE SEQUENCE [LARGE SCALE GENOMIC DNA]</scope>
    <source>
        <strain evidence="2">CCBAU85039</strain>
    </source>
</reference>
<name>A0A1H8K0Z8_9HYPH</name>
<evidence type="ECO:0000256" key="1">
    <source>
        <dbReference type="SAM" id="MobiDB-lite"/>
    </source>
</evidence>
<dbReference type="Pfam" id="PF13148">
    <property type="entry name" value="DUF3987"/>
    <property type="match status" value="1"/>
</dbReference>
<dbReference type="EMBL" id="FNXB01000010">
    <property type="protein sequence ID" value="SEH78468.1"/>
    <property type="molecule type" value="Genomic_DNA"/>
</dbReference>
<protein>
    <recommendedName>
        <fullName evidence="6">DUF3987 domain-containing protein</fullName>
    </recommendedName>
</protein>
<organism evidence="2 4">
    <name type="scientific">Rhizobium tibeticum</name>
    <dbReference type="NCBI Taxonomy" id="501024"/>
    <lineage>
        <taxon>Bacteria</taxon>
        <taxon>Pseudomonadati</taxon>
        <taxon>Pseudomonadota</taxon>
        <taxon>Alphaproteobacteria</taxon>
        <taxon>Hyphomicrobiales</taxon>
        <taxon>Rhizobiaceae</taxon>
        <taxon>Rhizobium/Agrobacterium group</taxon>
        <taxon>Rhizobium</taxon>
    </lineage>
</organism>
<reference evidence="4" key="1">
    <citation type="submission" date="2016-10" db="EMBL/GenBank/DDBJ databases">
        <authorList>
            <person name="Wibberg D."/>
        </authorList>
    </citation>
    <scope>NUCLEOTIDE SEQUENCE [LARGE SCALE GENOMIC DNA]</scope>
</reference>
<proteinExistence type="predicted"/>
<reference evidence="3 5" key="2">
    <citation type="submission" date="2016-10" db="EMBL/GenBank/DDBJ databases">
        <authorList>
            <person name="Varghese N."/>
            <person name="Submissions S."/>
        </authorList>
    </citation>
    <scope>NUCLEOTIDE SEQUENCE [LARGE SCALE GENOMIC DNA]</scope>
    <source>
        <strain evidence="3 5">CGMCC 1.7071</strain>
    </source>
</reference>
<dbReference type="EMBL" id="FOCV01000008">
    <property type="protein sequence ID" value="SEN86118.1"/>
    <property type="molecule type" value="Genomic_DNA"/>
</dbReference>
<feature type="region of interest" description="Disordered" evidence="1">
    <location>
        <begin position="159"/>
        <end position="178"/>
    </location>
</feature>
<accession>A0A1H8K0Z8</accession>
<sequence>MNAPTTISIADYERSKSEWPTPDARYLRSDLPEPPTIPLEDVFTPRWATWIRVAAEAKAAPPDYIMAAVLACCGSLIGNSRWATPWASWKEPPVLWAVAIGSPSMNKSPALDAVLNPLKQAERSLQAPWEVSMGEWRQRAEIAKLMDAAWKDDVKGALKAGKQPPARPDGCDAGPEPKQVRLSVTDATVERLGVIVGNQPRGTLLARDELSGWLLSMTRYSGGSDRPFWLEAYGGRSYTVERMGRDSVYISHLTVGVIGGIQPDKLRTLLTGTDDDGLLARMIPIWPSPAPVKRPGSHFDEVFIQEAMQRLLSLQMPIDEEGAHRPWYVPFSEDAAGLLDQFREDVRAWEGQAEGLLLSFIGKLPGLAVRISLVLAMMEFASGEAPEPKEISIEHFGRAAHLVEAYLLPMARRAYADASVSTKDRSARSLVKLIVEEGLEQFSSRDVLRKDMKGLSTTSELSTVIKILEEADIVRLAPSSSPPQGGRPAKVFLVNPAVHRRQS</sequence>
<dbReference type="AlphaFoldDB" id="A0A1H8K0Z8"/>
<gene>
    <name evidence="2" type="ORF">RTCCBAU85039_2337</name>
    <name evidence="3" type="ORF">SAMN05216228_1008121</name>
</gene>
<evidence type="ECO:0008006" key="6">
    <source>
        <dbReference type="Google" id="ProtNLM"/>
    </source>
</evidence>
<dbReference type="Proteomes" id="UP000198939">
    <property type="component" value="Unassembled WGS sequence"/>
</dbReference>
<keyword evidence="5" id="KW-1185">Reference proteome</keyword>